<accession>A0A2V2V8C5</accession>
<dbReference type="EMBL" id="PRFC01000333">
    <property type="protein sequence ID" value="PWU91786.1"/>
    <property type="molecule type" value="Genomic_DNA"/>
</dbReference>
<reference evidence="1 2" key="1">
    <citation type="journal article" date="2018" name="Microb. Genom.">
        <title>Expanding an expanded genome: long-read sequencing of Trypanosoma cruzi.</title>
        <authorList>
            <person name="Berna L."/>
            <person name="Rodriguez M."/>
            <person name="Chiribao M.L."/>
            <person name="Parodi-Talice A."/>
            <person name="Pita S."/>
            <person name="Rijo G."/>
            <person name="Alvarez-Valin F."/>
            <person name="Robello C."/>
        </authorList>
    </citation>
    <scope>NUCLEOTIDE SEQUENCE [LARGE SCALE GENOMIC DNA]</scope>
    <source>
        <strain evidence="1 2">TCC</strain>
    </source>
</reference>
<dbReference type="VEuPathDB" id="TriTrypDB:TcG_02120"/>
<dbReference type="VEuPathDB" id="TriTrypDB:BCY84_16017"/>
<dbReference type="VEuPathDB" id="TriTrypDB:C3747_333g19"/>
<dbReference type="VEuPathDB" id="TriTrypDB:TcBrA4_0005620"/>
<protein>
    <submittedName>
        <fullName evidence="1">Uncharacterized protein</fullName>
    </submittedName>
</protein>
<evidence type="ECO:0000313" key="1">
    <source>
        <dbReference type="EMBL" id="PWU91786.1"/>
    </source>
</evidence>
<dbReference type="Proteomes" id="UP000246078">
    <property type="component" value="Unassembled WGS sequence"/>
</dbReference>
<comment type="caution">
    <text evidence="1">The sequence shown here is derived from an EMBL/GenBank/DDBJ whole genome shotgun (WGS) entry which is preliminary data.</text>
</comment>
<dbReference type="VEuPathDB" id="TriTrypDB:TcCL_ESM12611"/>
<name>A0A2V2V8C5_TRYCR</name>
<dbReference type="VEuPathDB" id="TriTrypDB:TcYC6_0055810"/>
<evidence type="ECO:0000313" key="2">
    <source>
        <dbReference type="Proteomes" id="UP000246078"/>
    </source>
</evidence>
<dbReference type="VEuPathDB" id="TriTrypDB:ECC02_003298"/>
<dbReference type="VEuPathDB" id="TriTrypDB:TCDM_03894"/>
<dbReference type="VEuPathDB" id="TriTrypDB:TCSYLVIO_001004"/>
<sequence length="192" mass="22659">MLRRKTFFEIVFLREHTRVEENIEAIRQKRLYDNSDSDDENEEFSEFENTGFTSDLQKLARQDFIFISEMMVMENVVIPLLLAHGMNFSSTLLPQLLKLLTAMLLPVPFYSMERPRQMDFVCRLMERCGTDEFFYAFDSVGSPSSRKTLTRCHTKGRCGLAGGCFENGYTFLYWTKRGHVKCYWCFCSKSWY</sequence>
<dbReference type="VEuPathDB" id="TriTrypDB:C4B63_55g22"/>
<gene>
    <name evidence="1" type="ORF">C3747_333g19</name>
</gene>
<dbReference type="AlphaFoldDB" id="A0A2V2V8C5"/>
<dbReference type="VEuPathDB" id="TriTrypDB:TcCLB.511215.10"/>
<organism evidence="1 2">
    <name type="scientific">Trypanosoma cruzi</name>
    <dbReference type="NCBI Taxonomy" id="5693"/>
    <lineage>
        <taxon>Eukaryota</taxon>
        <taxon>Discoba</taxon>
        <taxon>Euglenozoa</taxon>
        <taxon>Kinetoplastea</taxon>
        <taxon>Metakinetoplastina</taxon>
        <taxon>Trypanosomatida</taxon>
        <taxon>Trypanosomatidae</taxon>
        <taxon>Trypanosoma</taxon>
        <taxon>Schizotrypanum</taxon>
    </lineage>
</organism>
<proteinExistence type="predicted"/>